<gene>
    <name evidence="1" type="ORF">DR999_PMT18012</name>
</gene>
<dbReference type="GO" id="GO:0006508">
    <property type="term" value="P:proteolysis"/>
    <property type="evidence" value="ECO:0007669"/>
    <property type="project" value="UniProtKB-KW"/>
</dbReference>
<accession>A0A4D9DU01</accession>
<dbReference type="GO" id="GO:0008233">
    <property type="term" value="F:peptidase activity"/>
    <property type="evidence" value="ECO:0007669"/>
    <property type="project" value="UniProtKB-KW"/>
</dbReference>
<comment type="caution">
    <text evidence="1">The sequence shown here is derived from an EMBL/GenBank/DDBJ whole genome shotgun (WGS) entry which is preliminary data.</text>
</comment>
<reference evidence="1 2" key="2">
    <citation type="submission" date="2019-04" db="EMBL/GenBank/DDBJ databases">
        <title>The genome sequence of big-headed turtle.</title>
        <authorList>
            <person name="Gong S."/>
        </authorList>
    </citation>
    <scope>NUCLEOTIDE SEQUENCE [LARGE SCALE GENOMIC DNA]</scope>
    <source>
        <strain evidence="1">DO16091913</strain>
        <tissue evidence="1">Muscle</tissue>
    </source>
</reference>
<dbReference type="Proteomes" id="UP000297703">
    <property type="component" value="Unassembled WGS sequence"/>
</dbReference>
<keyword evidence="1" id="KW-0378">Hydrolase</keyword>
<organism evidence="1 2">
    <name type="scientific">Platysternon megacephalum</name>
    <name type="common">big-headed turtle</name>
    <dbReference type="NCBI Taxonomy" id="55544"/>
    <lineage>
        <taxon>Eukaryota</taxon>
        <taxon>Metazoa</taxon>
        <taxon>Chordata</taxon>
        <taxon>Craniata</taxon>
        <taxon>Vertebrata</taxon>
        <taxon>Euteleostomi</taxon>
        <taxon>Archelosauria</taxon>
        <taxon>Testudinata</taxon>
        <taxon>Testudines</taxon>
        <taxon>Cryptodira</taxon>
        <taxon>Durocryptodira</taxon>
        <taxon>Testudinoidea</taxon>
        <taxon>Platysternidae</taxon>
        <taxon>Platysternon</taxon>
    </lineage>
</organism>
<reference evidence="1 2" key="1">
    <citation type="submission" date="2019-04" db="EMBL/GenBank/DDBJ databases">
        <title>Draft genome of the big-headed turtle Platysternon megacephalum.</title>
        <authorList>
            <person name="Gong S."/>
        </authorList>
    </citation>
    <scope>NUCLEOTIDE SEQUENCE [LARGE SCALE GENOMIC DNA]</scope>
    <source>
        <strain evidence="1">DO16091913</strain>
        <tissue evidence="1">Muscle</tissue>
    </source>
</reference>
<evidence type="ECO:0000313" key="1">
    <source>
        <dbReference type="EMBL" id="TFJ99911.1"/>
    </source>
</evidence>
<keyword evidence="1" id="KW-0645">Protease</keyword>
<evidence type="ECO:0000313" key="2">
    <source>
        <dbReference type="Proteomes" id="UP000297703"/>
    </source>
</evidence>
<name>A0A4D9DU01_9SAUR</name>
<proteinExistence type="predicted"/>
<dbReference type="EMBL" id="QXTE01000298">
    <property type="protein sequence ID" value="TFJ99911.1"/>
    <property type="molecule type" value="Genomic_DNA"/>
</dbReference>
<sequence length="123" mass="14121">MYAQSGEASLNLLPVQKTEEEDRLHWRYAQSGEASLNLLPVQKTEEDDRLHWRYPRGGRSLAGHKQWLSKLTLRQCYCYALMYHLTKLLYFGLSLRLAPLVVSGFGSSPFCLLSKASLEWTCP</sequence>
<protein>
    <submittedName>
        <fullName evidence="1">Serine protease 55-like</fullName>
    </submittedName>
</protein>
<keyword evidence="2" id="KW-1185">Reference proteome</keyword>
<dbReference type="AlphaFoldDB" id="A0A4D9DU01"/>